<feature type="region of interest" description="Disordered" evidence="1">
    <location>
        <begin position="31"/>
        <end position="50"/>
    </location>
</feature>
<feature type="region of interest" description="Disordered" evidence="1">
    <location>
        <begin position="86"/>
        <end position="106"/>
    </location>
</feature>
<evidence type="ECO:0000256" key="1">
    <source>
        <dbReference type="SAM" id="MobiDB-lite"/>
    </source>
</evidence>
<dbReference type="STRING" id="1036779.SAMN04515666_108124"/>
<dbReference type="AlphaFoldDB" id="A0A1H7WD96"/>
<dbReference type="Proteomes" id="UP000199664">
    <property type="component" value="Unassembled WGS sequence"/>
</dbReference>
<organism evidence="2 3">
    <name type="scientific">Bosea lupini</name>
    <dbReference type="NCBI Taxonomy" id="1036779"/>
    <lineage>
        <taxon>Bacteria</taxon>
        <taxon>Pseudomonadati</taxon>
        <taxon>Pseudomonadota</taxon>
        <taxon>Alphaproteobacteria</taxon>
        <taxon>Hyphomicrobiales</taxon>
        <taxon>Boseaceae</taxon>
        <taxon>Bosea</taxon>
    </lineage>
</organism>
<accession>A0A1H7WD96</accession>
<evidence type="ECO:0000313" key="3">
    <source>
        <dbReference type="Proteomes" id="UP000199664"/>
    </source>
</evidence>
<name>A0A1H7WD96_9HYPH</name>
<proteinExistence type="predicted"/>
<evidence type="ECO:0000313" key="2">
    <source>
        <dbReference type="EMBL" id="SEM19546.1"/>
    </source>
</evidence>
<feature type="region of interest" description="Disordered" evidence="1">
    <location>
        <begin position="182"/>
        <end position="213"/>
    </location>
</feature>
<gene>
    <name evidence="2" type="ORF">SAMN04515666_108124</name>
</gene>
<dbReference type="EMBL" id="FOAN01000008">
    <property type="protein sequence ID" value="SEM19546.1"/>
    <property type="molecule type" value="Genomic_DNA"/>
</dbReference>
<reference evidence="3" key="1">
    <citation type="submission" date="2016-10" db="EMBL/GenBank/DDBJ databases">
        <authorList>
            <person name="Varghese N."/>
            <person name="Submissions S."/>
        </authorList>
    </citation>
    <scope>NUCLEOTIDE SEQUENCE [LARGE SCALE GENOMIC DNA]</scope>
    <source>
        <strain evidence="3">LMG 26383,CCUG 61248,R- 45681</strain>
    </source>
</reference>
<sequence>MLDLTNTQLSGARIMADSDNTTTVPFVTLGRQRSTAPRARTADREPAHSTTVADPALALSQAWIEAHAARAAHCLKQQRLETELLGRSSESVDEQPARRAGRRRGMRRAYAEAKAAETLAGAREQELLERLIRTPALSLAGIAAKLSVIAIEAGDNTDLADFPVSHVRSALKDLRRLMAGGTVDLGPAQDDDREDVGRPDLCRSQRQVIQRER</sequence>
<keyword evidence="3" id="KW-1185">Reference proteome</keyword>
<feature type="compositionally biased region" description="Basic and acidic residues" evidence="1">
    <location>
        <begin position="195"/>
        <end position="213"/>
    </location>
</feature>
<protein>
    <submittedName>
        <fullName evidence="2">Uncharacterized protein</fullName>
    </submittedName>
</protein>